<feature type="binding site" evidence="2">
    <location>
        <position position="103"/>
    </location>
    <ligand>
        <name>Fe cation</name>
        <dbReference type="ChEBI" id="CHEBI:24875"/>
    </ligand>
</feature>
<name>Q1Q7P7_KUEST</name>
<protein>
    <submittedName>
        <fullName evidence="7">Putative pirin</fullName>
    </submittedName>
    <submittedName>
        <fullName evidence="6">Similar to pirin</fullName>
    </submittedName>
</protein>
<dbReference type="Pfam" id="PF17954">
    <property type="entry name" value="Pirin_C_2"/>
    <property type="match status" value="1"/>
</dbReference>
<dbReference type="GO" id="GO:0046872">
    <property type="term" value="F:metal ion binding"/>
    <property type="evidence" value="ECO:0007669"/>
    <property type="project" value="UniProtKB-KW"/>
</dbReference>
<feature type="domain" description="Quercetin 2,3-dioxygenase C-terminal cupin" evidence="5">
    <location>
        <begin position="146"/>
        <end position="230"/>
    </location>
</feature>
<reference evidence="8" key="4">
    <citation type="submission" date="2017-10" db="EMBL/GenBank/DDBJ databases">
        <authorList>
            <person name="Banno H."/>
            <person name="Chua N.-H."/>
        </authorList>
    </citation>
    <scope>NUCLEOTIDE SEQUENCE [LARGE SCALE GENOMIC DNA]</scope>
    <source>
        <strain evidence="8">Kuenenia_mbr1_ru-nijmegen</strain>
    </source>
</reference>
<reference evidence="6" key="2">
    <citation type="submission" date="2006-01" db="EMBL/GenBank/DDBJ databases">
        <authorList>
            <person name="Genoscope"/>
        </authorList>
    </citation>
    <scope>NUCLEOTIDE SEQUENCE</scope>
</reference>
<reference evidence="7 10" key="5">
    <citation type="submission" date="2020-02" db="EMBL/GenBank/DDBJ databases">
        <title>Newly sequenced genome of strain CSTR1 showed variability in Candidatus Kuenenia stuttgartiensis genomes.</title>
        <authorList>
            <person name="Ding C."/>
            <person name="Adrian L."/>
        </authorList>
    </citation>
    <scope>NUCLEOTIDE SEQUENCE [LARGE SCALE GENOMIC DNA]</scope>
    <source>
        <strain evidence="7 10">CSTR1</strain>
    </source>
</reference>
<dbReference type="EMBL" id="LT934425">
    <property type="protein sequence ID" value="SOH05571.1"/>
    <property type="molecule type" value="Genomic_DNA"/>
</dbReference>
<dbReference type="KEGG" id="kst:KSMBR1_3093"/>
<dbReference type="PANTHER" id="PTHR43212:SF3">
    <property type="entry name" value="QUERCETIN 2,3-DIOXYGENASE"/>
    <property type="match status" value="1"/>
</dbReference>
<dbReference type="CDD" id="cd02910">
    <property type="entry name" value="cupin_Yhhw_N"/>
    <property type="match status" value="1"/>
</dbReference>
<dbReference type="RefSeq" id="WP_099326136.1">
    <property type="nucleotide sequence ID" value="NZ_CP049055.1"/>
</dbReference>
<evidence type="ECO:0000313" key="9">
    <source>
        <dbReference type="Proteomes" id="UP000221734"/>
    </source>
</evidence>
<dbReference type="OrthoDB" id="321327at2"/>
<dbReference type="Pfam" id="PF02678">
    <property type="entry name" value="Pirin"/>
    <property type="match status" value="1"/>
</dbReference>
<feature type="binding site" evidence="2">
    <location>
        <position position="57"/>
    </location>
    <ligand>
        <name>Fe cation</name>
        <dbReference type="ChEBI" id="CHEBI:24875"/>
    </ligand>
</feature>
<evidence type="ECO:0000256" key="2">
    <source>
        <dbReference type="PIRSR" id="PIRSR006232-1"/>
    </source>
</evidence>
<dbReference type="PANTHER" id="PTHR43212">
    <property type="entry name" value="QUERCETIN 2,3-DIOXYGENASE"/>
    <property type="match status" value="1"/>
</dbReference>
<proteinExistence type="inferred from homology"/>
<evidence type="ECO:0000256" key="3">
    <source>
        <dbReference type="RuleBase" id="RU003457"/>
    </source>
</evidence>
<evidence type="ECO:0000313" key="6">
    <source>
        <dbReference type="EMBL" id="CAJ70848.1"/>
    </source>
</evidence>
<accession>Q1Q7P7</accession>
<keyword evidence="9" id="KW-1185">Reference proteome</keyword>
<dbReference type="SUPFAM" id="SSF51182">
    <property type="entry name" value="RmlC-like cupins"/>
    <property type="match status" value="1"/>
</dbReference>
<dbReference type="InterPro" id="IPR014710">
    <property type="entry name" value="RmlC-like_jellyroll"/>
</dbReference>
<evidence type="ECO:0000259" key="4">
    <source>
        <dbReference type="Pfam" id="PF02678"/>
    </source>
</evidence>
<reference evidence="9" key="3">
    <citation type="submission" date="2017-10" db="EMBL/GenBank/DDBJ databases">
        <authorList>
            <person name="Frank J."/>
        </authorList>
    </citation>
    <scope>NUCLEOTIDE SEQUENCE [LARGE SCALE GENOMIC DNA]</scope>
</reference>
<dbReference type="PIRSF" id="PIRSF006232">
    <property type="entry name" value="Pirin"/>
    <property type="match status" value="1"/>
</dbReference>
<dbReference type="InterPro" id="IPR012093">
    <property type="entry name" value="Pirin"/>
</dbReference>
<comment type="similarity">
    <text evidence="1 3">Belongs to the pirin family.</text>
</comment>
<keyword evidence="2" id="KW-0479">Metal-binding</keyword>
<dbReference type="EMBL" id="CT030148">
    <property type="protein sequence ID" value="CAJ70848.1"/>
    <property type="molecule type" value="Genomic_DNA"/>
</dbReference>
<dbReference type="Proteomes" id="UP000221734">
    <property type="component" value="Chromosome Kuenenia_stuttgartiensis_MBR1"/>
</dbReference>
<evidence type="ECO:0000313" key="8">
    <source>
        <dbReference type="EMBL" id="SOH05571.1"/>
    </source>
</evidence>
<dbReference type="InterPro" id="IPR003829">
    <property type="entry name" value="Pirin_N_dom"/>
</dbReference>
<dbReference type="InterPro" id="IPR011051">
    <property type="entry name" value="RmlC_Cupin_sf"/>
</dbReference>
<feature type="binding site" evidence="2">
    <location>
        <position position="101"/>
    </location>
    <ligand>
        <name>Fe cation</name>
        <dbReference type="ChEBI" id="CHEBI:24875"/>
    </ligand>
</feature>
<dbReference type="Gene3D" id="2.60.120.10">
    <property type="entry name" value="Jelly Rolls"/>
    <property type="match status" value="2"/>
</dbReference>
<sequence length="248" mass="28381">MIEIIKADSRHFSNFGWLKTYWLFSFSNYFDPHNIQFGALRVFNDDIVEPGKGFPTHPHEEMEIITIVLDGEMTHEDIMGNKTVIKTGDVQRMSVGTGLTHSEFNLAQEPVHFYQIWIFPDKSGLKPTYDQNRYETAKWENRLLPVASGQNIPETVSFHTDATIYRCSLDAEKEVTHEATAGRRIFIYLAEGRISINNETLNAKDQARIDLEEPLVLKAQQPSDLILIDVPSCKGWGYSEETLKGKEQ</sequence>
<keyword evidence="2" id="KW-0408">Iron</keyword>
<evidence type="ECO:0000313" key="7">
    <source>
        <dbReference type="EMBL" id="QII13402.1"/>
    </source>
</evidence>
<evidence type="ECO:0000256" key="1">
    <source>
        <dbReference type="ARBA" id="ARBA00008416"/>
    </source>
</evidence>
<evidence type="ECO:0000313" key="10">
    <source>
        <dbReference type="Proteomes" id="UP000501926"/>
    </source>
</evidence>
<dbReference type="AlphaFoldDB" id="Q1Q7P7"/>
<dbReference type="EMBL" id="CP049055">
    <property type="protein sequence ID" value="QII13402.1"/>
    <property type="molecule type" value="Genomic_DNA"/>
</dbReference>
<comment type="cofactor">
    <cofactor evidence="2">
        <name>Fe cation</name>
        <dbReference type="ChEBI" id="CHEBI:24875"/>
    </cofactor>
    <text evidence="2">Binds 1 Fe cation per subunit.</text>
</comment>
<gene>
    <name evidence="6" type="primary">Pir</name>
    <name evidence="7" type="synonym">pir</name>
    <name evidence="7" type="ORF">KsCSTR_40230</name>
    <name evidence="8" type="ORF">KSMBR1_3093</name>
    <name evidence="6" type="ORF">kusta0103</name>
</gene>
<feature type="binding site" evidence="2">
    <location>
        <position position="59"/>
    </location>
    <ligand>
        <name>Fe cation</name>
        <dbReference type="ChEBI" id="CHEBI:24875"/>
    </ligand>
</feature>
<reference evidence="6" key="1">
    <citation type="journal article" date="2006" name="Nature">
        <title>Deciphering the evolution and metabolism of an anammox bacterium from a community genome.</title>
        <authorList>
            <person name="Strous M."/>
            <person name="Pelletier E."/>
            <person name="Mangenot S."/>
            <person name="Rattei T."/>
            <person name="Lehner A."/>
            <person name="Taylor M.W."/>
            <person name="Horn M."/>
            <person name="Daims H."/>
            <person name="Bartol-Mavel D."/>
            <person name="Wincker P."/>
            <person name="Barbe V."/>
            <person name="Fonknechten N."/>
            <person name="Vallenet D."/>
            <person name="Segurens B."/>
            <person name="Schenowitz-Truong C."/>
            <person name="Medigue C."/>
            <person name="Collingro A."/>
            <person name="Snel B."/>
            <person name="Dutilh B.E."/>
            <person name="OpDenCamp H.J.M."/>
            <person name="vanDerDrift C."/>
            <person name="Cirpus I."/>
            <person name="vanDePas-Schoonen K.T."/>
            <person name="Harhangi H.R."/>
            <person name="vanNiftrik L."/>
            <person name="Schmid M."/>
            <person name="Keltjens J."/>
            <person name="vanDeVossenberg J."/>
            <person name="Kartal B."/>
            <person name="Meier H."/>
            <person name="Frishman D."/>
            <person name="Huynen M.A."/>
            <person name="Mewes H."/>
            <person name="Weissenbach J."/>
            <person name="Jetten M.S.M."/>
            <person name="Wagner M."/>
            <person name="LePaslier D."/>
        </authorList>
    </citation>
    <scope>NUCLEOTIDE SEQUENCE</scope>
</reference>
<dbReference type="Proteomes" id="UP000501926">
    <property type="component" value="Chromosome"/>
</dbReference>
<organism evidence="6">
    <name type="scientific">Kuenenia stuttgartiensis</name>
    <dbReference type="NCBI Taxonomy" id="174633"/>
    <lineage>
        <taxon>Bacteria</taxon>
        <taxon>Pseudomonadati</taxon>
        <taxon>Planctomycetota</taxon>
        <taxon>Candidatus Brocadiia</taxon>
        <taxon>Candidatus Brocadiales</taxon>
        <taxon>Candidatus Brocadiaceae</taxon>
        <taxon>Candidatus Kuenenia</taxon>
    </lineage>
</organism>
<dbReference type="InterPro" id="IPR041602">
    <property type="entry name" value="Quercetinase_C"/>
</dbReference>
<evidence type="ECO:0000259" key="5">
    <source>
        <dbReference type="Pfam" id="PF17954"/>
    </source>
</evidence>
<feature type="domain" description="Pirin N-terminal" evidence="4">
    <location>
        <begin position="10"/>
        <end position="118"/>
    </location>
</feature>